<dbReference type="CDD" id="cd02517">
    <property type="entry name" value="CMP-KDO-Synthetase"/>
    <property type="match status" value="1"/>
</dbReference>
<dbReference type="PANTHER" id="PTHR42866:SF2">
    <property type="entry name" value="3-DEOXY-MANNO-OCTULOSONATE CYTIDYLYLTRANSFERASE, MITOCHONDRIAL"/>
    <property type="match status" value="1"/>
</dbReference>
<dbReference type="Gene3D" id="3.90.550.10">
    <property type="entry name" value="Spore Coat Polysaccharide Biosynthesis Protein SpsA, Chain A"/>
    <property type="match status" value="1"/>
</dbReference>
<protein>
    <submittedName>
        <fullName evidence="4">3-deoxy-manno-octulosonate cytidylyltransferase</fullName>
    </submittedName>
</protein>
<dbReference type="InterPro" id="IPR003329">
    <property type="entry name" value="Cytidylyl_trans"/>
</dbReference>
<evidence type="ECO:0000256" key="3">
    <source>
        <dbReference type="ARBA" id="ARBA00022985"/>
    </source>
</evidence>
<dbReference type="NCBIfam" id="NF003948">
    <property type="entry name" value="PRK05450.1-1"/>
    <property type="match status" value="1"/>
</dbReference>
<name>A0A258HH27_9CAUL</name>
<organism evidence="4 5">
    <name type="scientific">Brevundimonas subvibrioides</name>
    <dbReference type="NCBI Taxonomy" id="74313"/>
    <lineage>
        <taxon>Bacteria</taxon>
        <taxon>Pseudomonadati</taxon>
        <taxon>Pseudomonadota</taxon>
        <taxon>Alphaproteobacteria</taxon>
        <taxon>Caulobacterales</taxon>
        <taxon>Caulobacteraceae</taxon>
        <taxon>Brevundimonas</taxon>
    </lineage>
</organism>
<evidence type="ECO:0000256" key="2">
    <source>
        <dbReference type="ARBA" id="ARBA00022695"/>
    </source>
</evidence>
<dbReference type="Pfam" id="PF02348">
    <property type="entry name" value="CTP_transf_3"/>
    <property type="match status" value="1"/>
</dbReference>
<dbReference type="Proteomes" id="UP000216147">
    <property type="component" value="Unassembled WGS sequence"/>
</dbReference>
<keyword evidence="1 4" id="KW-0808">Transferase</keyword>
<dbReference type="InterPro" id="IPR029044">
    <property type="entry name" value="Nucleotide-diphossugar_trans"/>
</dbReference>
<evidence type="ECO:0000313" key="4">
    <source>
        <dbReference type="EMBL" id="OYX56290.1"/>
    </source>
</evidence>
<dbReference type="GO" id="GO:0009103">
    <property type="term" value="P:lipopolysaccharide biosynthetic process"/>
    <property type="evidence" value="ECO:0007669"/>
    <property type="project" value="UniProtKB-KW"/>
</dbReference>
<proteinExistence type="predicted"/>
<dbReference type="GO" id="GO:0005829">
    <property type="term" value="C:cytosol"/>
    <property type="evidence" value="ECO:0007669"/>
    <property type="project" value="TreeGrafter"/>
</dbReference>
<reference evidence="4 5" key="1">
    <citation type="submission" date="2017-03" db="EMBL/GenBank/DDBJ databases">
        <title>Lifting the veil on microbial sulfur biogeochemistry in mining wastewaters.</title>
        <authorList>
            <person name="Kantor R.S."/>
            <person name="Colenbrander Nelson T."/>
            <person name="Marshall S."/>
            <person name="Bennett D."/>
            <person name="Apte S."/>
            <person name="Camacho D."/>
            <person name="Thomas B.C."/>
            <person name="Warren L.A."/>
            <person name="Banfield J.F."/>
        </authorList>
    </citation>
    <scope>NUCLEOTIDE SEQUENCE [LARGE SCALE GENOMIC DNA]</scope>
    <source>
        <strain evidence="4">32-68-21</strain>
    </source>
</reference>
<dbReference type="InterPro" id="IPR004528">
    <property type="entry name" value="KdsB"/>
</dbReference>
<evidence type="ECO:0000313" key="5">
    <source>
        <dbReference type="Proteomes" id="UP000216147"/>
    </source>
</evidence>
<dbReference type="PANTHER" id="PTHR42866">
    <property type="entry name" value="3-DEOXY-MANNO-OCTULOSONATE CYTIDYLYLTRANSFERASE"/>
    <property type="match status" value="1"/>
</dbReference>
<evidence type="ECO:0000256" key="1">
    <source>
        <dbReference type="ARBA" id="ARBA00022679"/>
    </source>
</evidence>
<keyword evidence="2 4" id="KW-0548">Nucleotidyltransferase</keyword>
<dbReference type="GO" id="GO:0008690">
    <property type="term" value="F:3-deoxy-manno-octulosonate cytidylyltransferase activity"/>
    <property type="evidence" value="ECO:0007669"/>
    <property type="project" value="InterPro"/>
</dbReference>
<dbReference type="AlphaFoldDB" id="A0A258HH27"/>
<gene>
    <name evidence="4" type="ORF">B7Y86_10070</name>
</gene>
<comment type="caution">
    <text evidence="4">The sequence shown here is derived from an EMBL/GenBank/DDBJ whole genome shotgun (WGS) entry which is preliminary data.</text>
</comment>
<dbReference type="SUPFAM" id="SSF53448">
    <property type="entry name" value="Nucleotide-diphospho-sugar transferases"/>
    <property type="match status" value="1"/>
</dbReference>
<keyword evidence="3" id="KW-0448">Lipopolysaccharide biosynthesis</keyword>
<accession>A0A258HH27</accession>
<sequence>MTGRPAVTPLILIPTRMSATRLPGKPLADIGGKPMVIRAWEQAVLSGLPVAVAAGDQEIVDVIEAAGGRAVLTDPALPSGSDRVLAALEALDPDGDYDSIINLQGDMPFADPGIATACAALLHGEPGCDIATLVAPEADVSDRSNVDVVKAVLAIAQGEKHGRALYFTRSILYGDAPVWRHIGVYGYRREALKRFCAAPPSPLEQREKLEQLRALELGLSIWAAVIDAAPISVDNPADLEAARALASRD</sequence>
<dbReference type="NCBIfam" id="NF003952">
    <property type="entry name" value="PRK05450.1-5"/>
    <property type="match status" value="1"/>
</dbReference>
<dbReference type="EMBL" id="NCEQ01000008">
    <property type="protein sequence ID" value="OYX56290.1"/>
    <property type="molecule type" value="Genomic_DNA"/>
</dbReference>